<dbReference type="GO" id="GO:0055085">
    <property type="term" value="P:transmembrane transport"/>
    <property type="evidence" value="ECO:0007669"/>
    <property type="project" value="TreeGrafter"/>
</dbReference>
<sequence>MFKSKLHFWTLEILLIILILYFSTKISFLFEPIVIFITTLFFPIIISGFLYFLFAPIIGFLEKRKIPRVLAILILYIVFIGGISIAIGLVGPTIVKQFNDLIRNIPFYITKTREIIENLYQTSWFQWVLTQDYFSIEKIESTITQYASRITNNITNGVQSVFSVITNITLIIVTVPFILFYMIKDGHKLPHQVVKFFPSDFRDEVMIILKETGETLSTYIQGQMLVSMFVGLFTFIGYLIIDLPYALLLGITVAITNIIPYLGPFIGAAPAVIVGLLDSPFKALLAIIVVTIVQQIDGNVISPFIIGKRLDTHPLTIIILLLVAGNIAGILGMILAVPTYAVTKTVVINLYKLIKLRKGIKKT</sequence>
<dbReference type="PANTHER" id="PTHR21716">
    <property type="entry name" value="TRANSMEMBRANE PROTEIN"/>
    <property type="match status" value="1"/>
</dbReference>
<feature type="transmembrane region" description="Helical" evidence="8">
    <location>
        <begin position="69"/>
        <end position="91"/>
    </location>
</feature>
<dbReference type="InterPro" id="IPR002549">
    <property type="entry name" value="AI-2E-like"/>
</dbReference>
<evidence type="ECO:0000256" key="3">
    <source>
        <dbReference type="ARBA" id="ARBA00022448"/>
    </source>
</evidence>
<feature type="transmembrane region" description="Helical" evidence="8">
    <location>
        <begin position="7"/>
        <end position="27"/>
    </location>
</feature>
<gene>
    <name evidence="9" type="ORF">AP3564_02900</name>
</gene>
<evidence type="ECO:0000256" key="4">
    <source>
        <dbReference type="ARBA" id="ARBA00022475"/>
    </source>
</evidence>
<evidence type="ECO:0000256" key="6">
    <source>
        <dbReference type="ARBA" id="ARBA00022989"/>
    </source>
</evidence>
<dbReference type="AlphaFoldDB" id="A0A163YJ35"/>
<dbReference type="EMBL" id="CP017703">
    <property type="protein sequence ID" value="ASS89341.1"/>
    <property type="molecule type" value="Genomic_DNA"/>
</dbReference>
<name>A0A163YJ35_9BACI</name>
<feature type="transmembrane region" description="Helical" evidence="8">
    <location>
        <begin position="247"/>
        <end position="277"/>
    </location>
</feature>
<reference evidence="9 10" key="1">
    <citation type="submission" date="2016-10" db="EMBL/GenBank/DDBJ databases">
        <title>The whole genome sequencing and assembly of Aeribacillus pallidus KCTC3564 strain.</title>
        <authorList>
            <person name="Lee Y.-J."/>
            <person name="Park M.-K."/>
            <person name="Yi H."/>
            <person name="Bahn Y.-S."/>
            <person name="Kim J.F."/>
            <person name="Lee D.-W."/>
        </authorList>
    </citation>
    <scope>NUCLEOTIDE SEQUENCE [LARGE SCALE GENOMIC DNA]</scope>
    <source>
        <strain evidence="9 10">KCTC3564</strain>
    </source>
</reference>
<feature type="transmembrane region" description="Helical" evidence="8">
    <location>
        <begin position="318"/>
        <end position="342"/>
    </location>
</feature>
<feature type="transmembrane region" description="Helical" evidence="8">
    <location>
        <begin position="284"/>
        <end position="306"/>
    </location>
</feature>
<evidence type="ECO:0000256" key="1">
    <source>
        <dbReference type="ARBA" id="ARBA00004651"/>
    </source>
</evidence>
<protein>
    <submittedName>
        <fullName evidence="9">AI-2E family transporter</fullName>
    </submittedName>
</protein>
<keyword evidence="3" id="KW-0813">Transport</keyword>
<evidence type="ECO:0000256" key="8">
    <source>
        <dbReference type="SAM" id="Phobius"/>
    </source>
</evidence>
<dbReference type="Proteomes" id="UP000214606">
    <property type="component" value="Chromosome"/>
</dbReference>
<feature type="transmembrane region" description="Helical" evidence="8">
    <location>
        <begin position="224"/>
        <end position="241"/>
    </location>
</feature>
<dbReference type="Pfam" id="PF01594">
    <property type="entry name" value="AI-2E_transport"/>
    <property type="match status" value="1"/>
</dbReference>
<feature type="transmembrane region" description="Helical" evidence="8">
    <location>
        <begin position="33"/>
        <end position="57"/>
    </location>
</feature>
<evidence type="ECO:0000256" key="7">
    <source>
        <dbReference type="ARBA" id="ARBA00023136"/>
    </source>
</evidence>
<organism evidence="9 10">
    <name type="scientific">Aeribacillus pallidus</name>
    <dbReference type="NCBI Taxonomy" id="33936"/>
    <lineage>
        <taxon>Bacteria</taxon>
        <taxon>Bacillati</taxon>
        <taxon>Bacillota</taxon>
        <taxon>Bacilli</taxon>
        <taxon>Bacillales</taxon>
        <taxon>Bacillaceae</taxon>
        <taxon>Aeribacillus</taxon>
    </lineage>
</organism>
<evidence type="ECO:0000313" key="9">
    <source>
        <dbReference type="EMBL" id="ASS89341.1"/>
    </source>
</evidence>
<accession>A0A163YJ35</accession>
<keyword evidence="4" id="KW-1003">Cell membrane</keyword>
<comment type="subcellular location">
    <subcellularLocation>
        <location evidence="1">Cell membrane</location>
        <topology evidence="1">Multi-pass membrane protein</topology>
    </subcellularLocation>
</comment>
<accession>A0A223E2B3</accession>
<dbReference type="GO" id="GO:0005886">
    <property type="term" value="C:plasma membrane"/>
    <property type="evidence" value="ECO:0007669"/>
    <property type="project" value="UniProtKB-SubCell"/>
</dbReference>
<dbReference type="KEGG" id="apak:AP3564_02900"/>
<keyword evidence="5 8" id="KW-0812">Transmembrane</keyword>
<dbReference type="PANTHER" id="PTHR21716:SF53">
    <property type="entry name" value="PERMEASE PERM-RELATED"/>
    <property type="match status" value="1"/>
</dbReference>
<dbReference type="RefSeq" id="WP_066250881.1">
    <property type="nucleotide sequence ID" value="NZ_CP017703.1"/>
</dbReference>
<evidence type="ECO:0000313" key="10">
    <source>
        <dbReference type="Proteomes" id="UP000214606"/>
    </source>
</evidence>
<evidence type="ECO:0000256" key="5">
    <source>
        <dbReference type="ARBA" id="ARBA00022692"/>
    </source>
</evidence>
<proteinExistence type="inferred from homology"/>
<keyword evidence="6 8" id="KW-1133">Transmembrane helix</keyword>
<feature type="transmembrane region" description="Helical" evidence="8">
    <location>
        <begin position="161"/>
        <end position="183"/>
    </location>
</feature>
<comment type="similarity">
    <text evidence="2">Belongs to the autoinducer-2 exporter (AI-2E) (TC 2.A.86) family.</text>
</comment>
<evidence type="ECO:0000256" key="2">
    <source>
        <dbReference type="ARBA" id="ARBA00009773"/>
    </source>
</evidence>
<keyword evidence="7 8" id="KW-0472">Membrane</keyword>